<gene>
    <name evidence="1" type="ORF">XENOCAPTIV_029298</name>
</gene>
<protein>
    <submittedName>
        <fullName evidence="1">Uncharacterized protein</fullName>
    </submittedName>
</protein>
<evidence type="ECO:0000313" key="2">
    <source>
        <dbReference type="Proteomes" id="UP001434883"/>
    </source>
</evidence>
<comment type="caution">
    <text evidence="1">The sequence shown here is derived from an EMBL/GenBank/DDBJ whole genome shotgun (WGS) entry which is preliminary data.</text>
</comment>
<dbReference type="Proteomes" id="UP001434883">
    <property type="component" value="Unassembled WGS sequence"/>
</dbReference>
<dbReference type="EMBL" id="JAHRIN010026048">
    <property type="protein sequence ID" value="MEQ2200431.1"/>
    <property type="molecule type" value="Genomic_DNA"/>
</dbReference>
<name>A0ABV0QX57_9TELE</name>
<evidence type="ECO:0000313" key="1">
    <source>
        <dbReference type="EMBL" id="MEQ2200431.1"/>
    </source>
</evidence>
<accession>A0ABV0QX57</accession>
<proteinExistence type="predicted"/>
<sequence length="100" mass="11070">MTAGHSETNKNLNLILTSYSVTVKLAASLKTLLAIKSIFIRICPLKTCDLTWISHLKTMSVGTCEHLCPEHTVHMVKHGGGSIIVWVCFSPAQTWELDFT</sequence>
<organism evidence="1 2">
    <name type="scientific">Xenoophorus captivus</name>
    <dbReference type="NCBI Taxonomy" id="1517983"/>
    <lineage>
        <taxon>Eukaryota</taxon>
        <taxon>Metazoa</taxon>
        <taxon>Chordata</taxon>
        <taxon>Craniata</taxon>
        <taxon>Vertebrata</taxon>
        <taxon>Euteleostomi</taxon>
        <taxon>Actinopterygii</taxon>
        <taxon>Neopterygii</taxon>
        <taxon>Teleostei</taxon>
        <taxon>Neoteleostei</taxon>
        <taxon>Acanthomorphata</taxon>
        <taxon>Ovalentaria</taxon>
        <taxon>Atherinomorphae</taxon>
        <taxon>Cyprinodontiformes</taxon>
        <taxon>Goodeidae</taxon>
        <taxon>Xenoophorus</taxon>
    </lineage>
</organism>
<reference evidence="1 2" key="1">
    <citation type="submission" date="2021-06" db="EMBL/GenBank/DDBJ databases">
        <authorList>
            <person name="Palmer J.M."/>
        </authorList>
    </citation>
    <scope>NUCLEOTIDE SEQUENCE [LARGE SCALE GENOMIC DNA]</scope>
    <source>
        <strain evidence="1 2">XC_2019</strain>
        <tissue evidence="1">Muscle</tissue>
    </source>
</reference>
<keyword evidence="2" id="KW-1185">Reference proteome</keyword>